<dbReference type="Gene3D" id="1.20.1250.20">
    <property type="entry name" value="MFS general substrate transporter like domains"/>
    <property type="match status" value="1"/>
</dbReference>
<dbReference type="GO" id="GO:0022857">
    <property type="term" value="F:transmembrane transporter activity"/>
    <property type="evidence" value="ECO:0007669"/>
    <property type="project" value="InterPro"/>
</dbReference>
<dbReference type="GO" id="GO:0016020">
    <property type="term" value="C:membrane"/>
    <property type="evidence" value="ECO:0007669"/>
    <property type="project" value="UniProtKB-SubCell"/>
</dbReference>
<dbReference type="InterPro" id="IPR020846">
    <property type="entry name" value="MFS_dom"/>
</dbReference>
<feature type="transmembrane region" description="Helical" evidence="5">
    <location>
        <begin position="277"/>
        <end position="295"/>
    </location>
</feature>
<dbReference type="Proteomes" id="UP001458880">
    <property type="component" value="Unassembled WGS sequence"/>
</dbReference>
<accession>A0AAW1KM90</accession>
<evidence type="ECO:0000259" key="6">
    <source>
        <dbReference type="PROSITE" id="PS50850"/>
    </source>
</evidence>
<dbReference type="AlphaFoldDB" id="A0AAW1KM90"/>
<proteinExistence type="predicted"/>
<dbReference type="PANTHER" id="PTHR11662:SF457">
    <property type="entry name" value="MAJOR FACILITATOR SUPERFAMILY TRANSPORTER 3"/>
    <property type="match status" value="1"/>
</dbReference>
<evidence type="ECO:0000256" key="3">
    <source>
        <dbReference type="ARBA" id="ARBA00022989"/>
    </source>
</evidence>
<feature type="transmembrane region" description="Helical" evidence="5">
    <location>
        <begin position="144"/>
        <end position="169"/>
    </location>
</feature>
<keyword evidence="4 5" id="KW-0472">Membrane</keyword>
<evidence type="ECO:0000256" key="4">
    <source>
        <dbReference type="ARBA" id="ARBA00023136"/>
    </source>
</evidence>
<dbReference type="InterPro" id="IPR011701">
    <property type="entry name" value="MFS"/>
</dbReference>
<dbReference type="SUPFAM" id="SSF103473">
    <property type="entry name" value="MFS general substrate transporter"/>
    <property type="match status" value="1"/>
</dbReference>
<dbReference type="PROSITE" id="PS50850">
    <property type="entry name" value="MFS"/>
    <property type="match status" value="1"/>
</dbReference>
<feature type="transmembrane region" description="Helical" evidence="5">
    <location>
        <begin position="181"/>
        <end position="207"/>
    </location>
</feature>
<comment type="caution">
    <text evidence="7">The sequence shown here is derived from an EMBL/GenBank/DDBJ whole genome shotgun (WGS) entry which is preliminary data.</text>
</comment>
<evidence type="ECO:0000256" key="5">
    <source>
        <dbReference type="SAM" id="Phobius"/>
    </source>
</evidence>
<sequence>MACTLPRCIPCRYVYMILGFFGMLFCFALKTNLAMAMVSMVNHTAIRLEQDREHNLNTSKRHVHLDTVPEDELPVEHKEKDGTFMWSLSLQGIIVSSYFWGYLFGQIPGARIAEDVSGAWAFFAGVSAHILGTLLIPVAATVHYGLIICIRVVQGFLGGFTFPATHFLLTRWAPPNERSLIGSFVYSGAPMGNVLSLLCTANIAYYINWEASFYIMGAIGLPWMLLWVIFINDNPRKHKFIREDEKDYLTQTLQLPLDDTSERLKVPWKTIASSGQVWVLVVTHISLCWGVYTSLTQLPLFMKMVLEFRLDENGFVSSVPFIDPAYDNTKIKLLPLL</sequence>
<evidence type="ECO:0000256" key="1">
    <source>
        <dbReference type="ARBA" id="ARBA00004141"/>
    </source>
</evidence>
<dbReference type="EMBL" id="JASPKY010000213">
    <property type="protein sequence ID" value="KAK9720157.1"/>
    <property type="molecule type" value="Genomic_DNA"/>
</dbReference>
<evidence type="ECO:0000256" key="2">
    <source>
        <dbReference type="ARBA" id="ARBA00022692"/>
    </source>
</evidence>
<protein>
    <submittedName>
        <fullName evidence="7">Major Facilitator Superfamily</fullName>
    </submittedName>
</protein>
<dbReference type="GO" id="GO:0006820">
    <property type="term" value="P:monoatomic anion transport"/>
    <property type="evidence" value="ECO:0007669"/>
    <property type="project" value="TreeGrafter"/>
</dbReference>
<keyword evidence="2 5" id="KW-0812">Transmembrane</keyword>
<name>A0AAW1KM90_POPJA</name>
<dbReference type="Pfam" id="PF07690">
    <property type="entry name" value="MFS_1"/>
    <property type="match status" value="1"/>
</dbReference>
<gene>
    <name evidence="7" type="ORF">QE152_g22269</name>
</gene>
<feature type="domain" description="Major facilitator superfamily (MFS) profile" evidence="6">
    <location>
        <begin position="14"/>
        <end position="337"/>
    </location>
</feature>
<reference evidence="7 8" key="1">
    <citation type="journal article" date="2024" name="BMC Genomics">
        <title>De novo assembly and annotation of Popillia japonica's genome with initial clues to its potential as an invasive pest.</title>
        <authorList>
            <person name="Cucini C."/>
            <person name="Boschi S."/>
            <person name="Funari R."/>
            <person name="Cardaioli E."/>
            <person name="Iannotti N."/>
            <person name="Marturano G."/>
            <person name="Paoli F."/>
            <person name="Bruttini M."/>
            <person name="Carapelli A."/>
            <person name="Frati F."/>
            <person name="Nardi F."/>
        </authorList>
    </citation>
    <scope>NUCLEOTIDE SEQUENCE [LARGE SCALE GENOMIC DNA]</scope>
    <source>
        <strain evidence="7">DMR45628</strain>
    </source>
</reference>
<dbReference type="PANTHER" id="PTHR11662">
    <property type="entry name" value="SOLUTE CARRIER FAMILY 17"/>
    <property type="match status" value="1"/>
</dbReference>
<feature type="transmembrane region" description="Helical" evidence="5">
    <location>
        <begin position="213"/>
        <end position="232"/>
    </location>
</feature>
<keyword evidence="3 5" id="KW-1133">Transmembrane helix</keyword>
<dbReference type="FunFam" id="1.20.1250.20:FF:000423">
    <property type="entry name" value="Putative inorganic phosphate cotransporter-like Protein"/>
    <property type="match status" value="1"/>
</dbReference>
<evidence type="ECO:0000313" key="8">
    <source>
        <dbReference type="Proteomes" id="UP001458880"/>
    </source>
</evidence>
<dbReference type="InterPro" id="IPR036259">
    <property type="entry name" value="MFS_trans_sf"/>
</dbReference>
<dbReference type="InterPro" id="IPR050382">
    <property type="entry name" value="MFS_Na/Anion_cotransporter"/>
</dbReference>
<keyword evidence="8" id="KW-1185">Reference proteome</keyword>
<feature type="transmembrane region" description="Helical" evidence="5">
    <location>
        <begin position="84"/>
        <end position="104"/>
    </location>
</feature>
<feature type="transmembrane region" description="Helical" evidence="5">
    <location>
        <begin position="116"/>
        <end position="138"/>
    </location>
</feature>
<organism evidence="7 8">
    <name type="scientific">Popillia japonica</name>
    <name type="common">Japanese beetle</name>
    <dbReference type="NCBI Taxonomy" id="7064"/>
    <lineage>
        <taxon>Eukaryota</taxon>
        <taxon>Metazoa</taxon>
        <taxon>Ecdysozoa</taxon>
        <taxon>Arthropoda</taxon>
        <taxon>Hexapoda</taxon>
        <taxon>Insecta</taxon>
        <taxon>Pterygota</taxon>
        <taxon>Neoptera</taxon>
        <taxon>Endopterygota</taxon>
        <taxon>Coleoptera</taxon>
        <taxon>Polyphaga</taxon>
        <taxon>Scarabaeiformia</taxon>
        <taxon>Scarabaeidae</taxon>
        <taxon>Rutelinae</taxon>
        <taxon>Popillia</taxon>
    </lineage>
</organism>
<feature type="transmembrane region" description="Helical" evidence="5">
    <location>
        <begin position="12"/>
        <end position="30"/>
    </location>
</feature>
<evidence type="ECO:0000313" key="7">
    <source>
        <dbReference type="EMBL" id="KAK9720157.1"/>
    </source>
</evidence>
<comment type="subcellular location">
    <subcellularLocation>
        <location evidence="1">Membrane</location>
        <topology evidence="1">Multi-pass membrane protein</topology>
    </subcellularLocation>
</comment>